<gene>
    <name evidence="2" type="ORF">SDRG_02875</name>
</gene>
<dbReference type="GeneID" id="19943602"/>
<reference evidence="2 3" key="1">
    <citation type="submission" date="2012-04" db="EMBL/GenBank/DDBJ databases">
        <title>The Genome Sequence of Saprolegnia declina VS20.</title>
        <authorList>
            <consortium name="The Broad Institute Genome Sequencing Platform"/>
            <person name="Russ C."/>
            <person name="Nusbaum C."/>
            <person name="Tyler B."/>
            <person name="van West P."/>
            <person name="Dieguez-Uribeondo J."/>
            <person name="de Bruijn I."/>
            <person name="Tripathy S."/>
            <person name="Jiang R."/>
            <person name="Young S.K."/>
            <person name="Zeng Q."/>
            <person name="Gargeya S."/>
            <person name="Fitzgerald M."/>
            <person name="Haas B."/>
            <person name="Abouelleil A."/>
            <person name="Alvarado L."/>
            <person name="Arachchi H.M."/>
            <person name="Berlin A."/>
            <person name="Chapman S.B."/>
            <person name="Goldberg J."/>
            <person name="Griggs A."/>
            <person name="Gujja S."/>
            <person name="Hansen M."/>
            <person name="Howarth C."/>
            <person name="Imamovic A."/>
            <person name="Larimer J."/>
            <person name="McCowen C."/>
            <person name="Montmayeur A."/>
            <person name="Murphy C."/>
            <person name="Neiman D."/>
            <person name="Pearson M."/>
            <person name="Priest M."/>
            <person name="Roberts A."/>
            <person name="Saif S."/>
            <person name="Shea T."/>
            <person name="Sisk P."/>
            <person name="Sykes S."/>
            <person name="Wortman J."/>
            <person name="Nusbaum C."/>
            <person name="Birren B."/>
        </authorList>
    </citation>
    <scope>NUCLEOTIDE SEQUENCE [LARGE SCALE GENOMIC DNA]</scope>
    <source>
        <strain evidence="2 3">VS20</strain>
    </source>
</reference>
<dbReference type="Proteomes" id="UP000030762">
    <property type="component" value="Unassembled WGS sequence"/>
</dbReference>
<evidence type="ECO:0000313" key="2">
    <source>
        <dbReference type="EMBL" id="EQC40227.1"/>
    </source>
</evidence>
<name>T0SBS4_SAPDV</name>
<dbReference type="OMA" id="QYEGCAT"/>
<dbReference type="PANTHER" id="PTHR31827:SF1">
    <property type="entry name" value="EMB|CAB89363.1"/>
    <property type="match status" value="1"/>
</dbReference>
<keyword evidence="3" id="KW-1185">Reference proteome</keyword>
<dbReference type="AlphaFoldDB" id="T0SBS4"/>
<evidence type="ECO:0000259" key="1">
    <source>
        <dbReference type="Pfam" id="PF24906"/>
    </source>
</evidence>
<protein>
    <recommendedName>
        <fullName evidence="1">WRKY19-like zinc finger domain-containing protein</fullName>
    </recommendedName>
</protein>
<organism evidence="2 3">
    <name type="scientific">Saprolegnia diclina (strain VS20)</name>
    <dbReference type="NCBI Taxonomy" id="1156394"/>
    <lineage>
        <taxon>Eukaryota</taxon>
        <taxon>Sar</taxon>
        <taxon>Stramenopiles</taxon>
        <taxon>Oomycota</taxon>
        <taxon>Saprolegniomycetes</taxon>
        <taxon>Saprolegniales</taxon>
        <taxon>Saprolegniaceae</taxon>
        <taxon>Saprolegnia</taxon>
    </lineage>
</organism>
<dbReference type="Pfam" id="PF24906">
    <property type="entry name" value="Zf_WRKY19"/>
    <property type="match status" value="1"/>
</dbReference>
<dbReference type="InParanoid" id="T0SBS4"/>
<evidence type="ECO:0000313" key="3">
    <source>
        <dbReference type="Proteomes" id="UP000030762"/>
    </source>
</evidence>
<dbReference type="EMBL" id="JH767137">
    <property type="protein sequence ID" value="EQC40227.1"/>
    <property type="molecule type" value="Genomic_DNA"/>
</dbReference>
<dbReference type="PANTHER" id="PTHR31827">
    <property type="entry name" value="EMB|CAB89363.1"/>
    <property type="match status" value="1"/>
</dbReference>
<proteinExistence type="predicted"/>
<accession>T0SBS4</accession>
<feature type="domain" description="WRKY19-like zinc finger" evidence="1">
    <location>
        <begin position="92"/>
        <end position="114"/>
    </location>
</feature>
<sequence>MPIFLLLTIMSTTPFDDTTCFFHGCTSKPVEGSVKCHFHRNRGLCRIGNCRNQVYARSLCVRHGGRHPCAHPGCSTNARLGQYCCRHSNMKKLCHHPGCTKVIQINNLCIRHGGSKHCQYEGCATPARCGGYCWRHRKHIKHPKDVANATKAIPCDANSNDTALWDQGLFDAIAASDVESALSSSPEDLDASILDVLLRCDSLTIGSPDAHVTVA</sequence>
<dbReference type="VEuPathDB" id="FungiDB:SDRG_02875"/>
<dbReference type="InterPro" id="IPR056866">
    <property type="entry name" value="Znf_WRKY19"/>
</dbReference>
<dbReference type="RefSeq" id="XP_008606701.1">
    <property type="nucleotide sequence ID" value="XM_008608479.1"/>
</dbReference>
<dbReference type="STRING" id="1156394.T0SBS4"/>
<dbReference type="OrthoDB" id="59662at2759"/>